<keyword evidence="9" id="KW-1185">Reference proteome</keyword>
<keyword evidence="2 6" id="KW-0489">Methyltransferase</keyword>
<keyword evidence="1" id="KW-0004">4Fe-4S</keyword>
<dbReference type="GO" id="GO:0008168">
    <property type="term" value="F:methyltransferase activity"/>
    <property type="evidence" value="ECO:0007669"/>
    <property type="project" value="UniProtKB-KW"/>
</dbReference>
<organism evidence="8 9">
    <name type="scientific">Halodurantibacterium flavum</name>
    <dbReference type="NCBI Taxonomy" id="1382802"/>
    <lineage>
        <taxon>Bacteria</taxon>
        <taxon>Pseudomonadati</taxon>
        <taxon>Pseudomonadota</taxon>
        <taxon>Alphaproteobacteria</taxon>
        <taxon>Rhodobacterales</taxon>
        <taxon>Paracoccaceae</taxon>
        <taxon>Halodurantibacterium</taxon>
    </lineage>
</organism>
<keyword evidence="1" id="KW-0408">Iron</keyword>
<dbReference type="InterPro" id="IPR030390">
    <property type="entry name" value="MeTrfase_TrmA_AS"/>
</dbReference>
<evidence type="ECO:0000313" key="9">
    <source>
        <dbReference type="Proteomes" id="UP001597353"/>
    </source>
</evidence>
<evidence type="ECO:0000256" key="3">
    <source>
        <dbReference type="ARBA" id="ARBA00022679"/>
    </source>
</evidence>
<evidence type="ECO:0000256" key="1">
    <source>
        <dbReference type="ARBA" id="ARBA00022485"/>
    </source>
</evidence>
<dbReference type="Gene3D" id="2.40.50.1070">
    <property type="match status" value="1"/>
</dbReference>
<name>A0ABW4S915_9RHOB</name>
<keyword evidence="5" id="KW-0411">Iron-sulfur</keyword>
<evidence type="ECO:0000256" key="2">
    <source>
        <dbReference type="ARBA" id="ARBA00022603"/>
    </source>
</evidence>
<dbReference type="PROSITE" id="PS51687">
    <property type="entry name" value="SAM_MT_RNA_M5U"/>
    <property type="match status" value="1"/>
</dbReference>
<sequence length="412" mass="43378">MKVTIARLGHRGDGIAVTADGPVLVPLALPGEEVEGEVAAGRMAAPKILTPSPDRVRAPCPHFRACGGCLLQHASDPFVAAWKQDVVVAALAAQGLEAPFRPIRTSPPQSRRRAALAGRRTKKGVIVGLHGRASDTVVPIPDCHLLHPDLMTLLPVLERIVMLGASRKGELTLVVTRSDFGADVAVRGGKPLDAPLRADLAALAEGTGLARLAWDDEVIALRQPPAQGMGKALVVPPPGAFLQATAEGEAALLAAVRDAVGEARRIADLFAGCGTFALPLAERAEIHAVEGGAAMTGALEQGWRQAQGLRRVTTEARDLFRRPLSGAELTGFDAVVIDPPRAGAEAQMAALAQGDVPVIAAVSCNPVTFARDARLLIDGGYRLEWVQVVDQFRWSPHVELAARFAKGHIARN</sequence>
<dbReference type="PANTHER" id="PTHR11061">
    <property type="entry name" value="RNA M5U METHYLTRANSFERASE"/>
    <property type="match status" value="1"/>
</dbReference>
<evidence type="ECO:0000313" key="8">
    <source>
        <dbReference type="EMBL" id="MFD1913593.1"/>
    </source>
</evidence>
<dbReference type="InterPro" id="IPR012340">
    <property type="entry name" value="NA-bd_OB-fold"/>
</dbReference>
<accession>A0ABW4S915</accession>
<dbReference type="Gene3D" id="2.40.50.140">
    <property type="entry name" value="Nucleic acid-binding proteins"/>
    <property type="match status" value="1"/>
</dbReference>
<dbReference type="Gene3D" id="3.40.50.150">
    <property type="entry name" value="Vaccinia Virus protein VP39"/>
    <property type="match status" value="1"/>
</dbReference>
<evidence type="ECO:0000256" key="7">
    <source>
        <dbReference type="PROSITE-ProRule" id="PRU10015"/>
    </source>
</evidence>
<feature type="active site" evidence="7">
    <location>
        <position position="364"/>
    </location>
</feature>
<dbReference type="SUPFAM" id="SSF53335">
    <property type="entry name" value="S-adenosyl-L-methionine-dependent methyltransferases"/>
    <property type="match status" value="1"/>
</dbReference>
<evidence type="ECO:0000256" key="4">
    <source>
        <dbReference type="ARBA" id="ARBA00022691"/>
    </source>
</evidence>
<feature type="binding site" evidence="6">
    <location>
        <position position="243"/>
    </location>
    <ligand>
        <name>S-adenosyl-L-methionine</name>
        <dbReference type="ChEBI" id="CHEBI:59789"/>
    </ligand>
</feature>
<dbReference type="InterPro" id="IPR010280">
    <property type="entry name" value="U5_MeTrfase_fam"/>
</dbReference>
<protein>
    <submittedName>
        <fullName evidence="8">Class I SAM-dependent RNA methyltransferase</fullName>
        <ecNumber evidence="8">2.1.1.-</ecNumber>
    </submittedName>
</protein>
<feature type="active site" description="Nucleophile" evidence="6">
    <location>
        <position position="364"/>
    </location>
</feature>
<dbReference type="PANTHER" id="PTHR11061:SF49">
    <property type="entry name" value="23S RRNA (URACIL(1939)-C(5))-METHYLTRANSFERASE RLMD"/>
    <property type="match status" value="1"/>
</dbReference>
<keyword evidence="3 6" id="KW-0808">Transferase</keyword>
<comment type="caution">
    <text evidence="8">The sequence shown here is derived from an EMBL/GenBank/DDBJ whole genome shotgun (WGS) entry which is preliminary data.</text>
</comment>
<dbReference type="Proteomes" id="UP001597353">
    <property type="component" value="Unassembled WGS sequence"/>
</dbReference>
<dbReference type="EC" id="2.1.1.-" evidence="8"/>
<evidence type="ECO:0000256" key="6">
    <source>
        <dbReference type="PROSITE-ProRule" id="PRU01024"/>
    </source>
</evidence>
<keyword evidence="4 6" id="KW-0949">S-adenosyl-L-methionine</keyword>
<dbReference type="EMBL" id="JBHUGH010000012">
    <property type="protein sequence ID" value="MFD1913593.1"/>
    <property type="molecule type" value="Genomic_DNA"/>
</dbReference>
<comment type="similarity">
    <text evidence="6">Belongs to the class I-like SAM-binding methyltransferase superfamily. RNA M5U methyltransferase family.</text>
</comment>
<dbReference type="PROSITE" id="PS01230">
    <property type="entry name" value="TRMA_1"/>
    <property type="match status" value="1"/>
</dbReference>
<dbReference type="Pfam" id="PF05958">
    <property type="entry name" value="tRNA_U5-meth_tr"/>
    <property type="match status" value="1"/>
</dbReference>
<dbReference type="SUPFAM" id="SSF50249">
    <property type="entry name" value="Nucleic acid-binding proteins"/>
    <property type="match status" value="1"/>
</dbReference>
<dbReference type="InterPro" id="IPR029063">
    <property type="entry name" value="SAM-dependent_MTases_sf"/>
</dbReference>
<feature type="binding site" evidence="6">
    <location>
        <position position="290"/>
    </location>
    <ligand>
        <name>S-adenosyl-L-methionine</name>
        <dbReference type="ChEBI" id="CHEBI:59789"/>
    </ligand>
</feature>
<feature type="binding site" evidence="6">
    <location>
        <position position="270"/>
    </location>
    <ligand>
        <name>S-adenosyl-L-methionine</name>
        <dbReference type="ChEBI" id="CHEBI:59789"/>
    </ligand>
</feature>
<evidence type="ECO:0000256" key="5">
    <source>
        <dbReference type="ARBA" id="ARBA00023014"/>
    </source>
</evidence>
<dbReference type="RefSeq" id="WP_390263701.1">
    <property type="nucleotide sequence ID" value="NZ_JBHUGH010000012.1"/>
</dbReference>
<dbReference type="CDD" id="cd02440">
    <property type="entry name" value="AdoMet_MTases"/>
    <property type="match status" value="1"/>
</dbReference>
<feature type="binding site" evidence="6">
    <location>
        <position position="338"/>
    </location>
    <ligand>
        <name>S-adenosyl-L-methionine</name>
        <dbReference type="ChEBI" id="CHEBI:59789"/>
    </ligand>
</feature>
<dbReference type="GO" id="GO:0032259">
    <property type="term" value="P:methylation"/>
    <property type="evidence" value="ECO:0007669"/>
    <property type="project" value="UniProtKB-KW"/>
</dbReference>
<reference evidence="9" key="1">
    <citation type="journal article" date="2019" name="Int. J. Syst. Evol. Microbiol.">
        <title>The Global Catalogue of Microorganisms (GCM) 10K type strain sequencing project: providing services to taxonomists for standard genome sequencing and annotation.</title>
        <authorList>
            <consortium name="The Broad Institute Genomics Platform"/>
            <consortium name="The Broad Institute Genome Sequencing Center for Infectious Disease"/>
            <person name="Wu L."/>
            <person name="Ma J."/>
        </authorList>
    </citation>
    <scope>NUCLEOTIDE SEQUENCE [LARGE SCALE GENOMIC DNA]</scope>
    <source>
        <strain evidence="9">CGMCC 4.7242</strain>
    </source>
</reference>
<keyword evidence="1" id="KW-0479">Metal-binding</keyword>
<proteinExistence type="inferred from homology"/>
<gene>
    <name evidence="8" type="ORF">ACFSGJ_15375</name>
</gene>